<keyword evidence="6 8" id="KW-0539">Nucleus</keyword>
<dbReference type="GO" id="GO:0070847">
    <property type="term" value="C:core mediator complex"/>
    <property type="evidence" value="ECO:0007669"/>
    <property type="project" value="TreeGrafter"/>
</dbReference>
<dbReference type="OMA" id="WATMLLH"/>
<evidence type="ECO:0000256" key="8">
    <source>
        <dbReference type="RuleBase" id="RU364140"/>
    </source>
</evidence>
<dbReference type="PANTHER" id="PTHR13114:SF7">
    <property type="entry name" value="MEDIATOR OF RNA POLYMERASE II TRANSCRIPTION SUBUNIT 17"/>
    <property type="match status" value="1"/>
</dbReference>
<comment type="similarity">
    <text evidence="2 8">Belongs to the Mediator complex subunit 17 family.</text>
</comment>
<organism evidence="10 11">
    <name type="scientific">Malassezia globosa (strain ATCC MYA-4612 / CBS 7966)</name>
    <name type="common">Dandruff-associated fungus</name>
    <dbReference type="NCBI Taxonomy" id="425265"/>
    <lineage>
        <taxon>Eukaryota</taxon>
        <taxon>Fungi</taxon>
        <taxon>Dikarya</taxon>
        <taxon>Basidiomycota</taxon>
        <taxon>Ustilaginomycotina</taxon>
        <taxon>Malasseziomycetes</taxon>
        <taxon>Malasseziales</taxon>
        <taxon>Malasseziaceae</taxon>
        <taxon>Malassezia</taxon>
    </lineage>
</organism>
<keyword evidence="11" id="KW-1185">Reference proteome</keyword>
<evidence type="ECO:0000256" key="6">
    <source>
        <dbReference type="ARBA" id="ARBA00023242"/>
    </source>
</evidence>
<evidence type="ECO:0000256" key="5">
    <source>
        <dbReference type="ARBA" id="ARBA00023163"/>
    </source>
</evidence>
<evidence type="ECO:0000313" key="10">
    <source>
        <dbReference type="EMBL" id="EDP42475.1"/>
    </source>
</evidence>
<keyword evidence="5 8" id="KW-0804">Transcription</keyword>
<dbReference type="STRING" id="425265.A8Q8A2"/>
<dbReference type="EMBL" id="AAYY01000011">
    <property type="protein sequence ID" value="EDP42475.1"/>
    <property type="molecule type" value="Genomic_DNA"/>
</dbReference>
<evidence type="ECO:0000256" key="1">
    <source>
        <dbReference type="ARBA" id="ARBA00004123"/>
    </source>
</evidence>
<proteinExistence type="inferred from homology"/>
<evidence type="ECO:0000256" key="9">
    <source>
        <dbReference type="SAM" id="MobiDB-lite"/>
    </source>
</evidence>
<evidence type="ECO:0000256" key="2">
    <source>
        <dbReference type="ARBA" id="ARBA00005635"/>
    </source>
</evidence>
<dbReference type="VEuPathDB" id="FungiDB:MGL_3233"/>
<comment type="subcellular location">
    <subcellularLocation>
        <location evidence="1 8">Nucleus</location>
    </subcellularLocation>
</comment>
<dbReference type="Proteomes" id="UP000008837">
    <property type="component" value="Unassembled WGS sequence"/>
</dbReference>
<reference evidence="10 11" key="1">
    <citation type="journal article" date="2007" name="Proc. Natl. Acad. Sci. U.S.A.">
        <title>Dandruff-associated Malassezia genomes reveal convergent and divergent virulence traits shared with plant and human fungal pathogens.</title>
        <authorList>
            <person name="Xu J."/>
            <person name="Saunders C.W."/>
            <person name="Hu P."/>
            <person name="Grant R.A."/>
            <person name="Boekhout T."/>
            <person name="Kuramae E.E."/>
            <person name="Kronstad J.W."/>
            <person name="Deangelis Y.M."/>
            <person name="Reeder N.L."/>
            <person name="Johnstone K.R."/>
            <person name="Leland M."/>
            <person name="Fieno A.M."/>
            <person name="Begley W.M."/>
            <person name="Sun Y."/>
            <person name="Lacey M.P."/>
            <person name="Chaudhary T."/>
            <person name="Keough T."/>
            <person name="Chu L."/>
            <person name="Sears R."/>
            <person name="Yuan B."/>
            <person name="Dawson T.L.Jr."/>
        </authorList>
    </citation>
    <scope>NUCLEOTIDE SEQUENCE [LARGE SCALE GENOMIC DNA]</scope>
    <source>
        <strain evidence="11">ATCC MYA-4612 / CBS 7966</strain>
    </source>
</reference>
<evidence type="ECO:0000256" key="4">
    <source>
        <dbReference type="ARBA" id="ARBA00023015"/>
    </source>
</evidence>
<keyword evidence="8" id="KW-0010">Activator</keyword>
<dbReference type="OrthoDB" id="1902587at2759"/>
<dbReference type="InterPro" id="IPR019313">
    <property type="entry name" value="Mediator_Med17"/>
</dbReference>
<dbReference type="GO" id="GO:0006357">
    <property type="term" value="P:regulation of transcription by RNA polymerase II"/>
    <property type="evidence" value="ECO:0007669"/>
    <property type="project" value="InterPro"/>
</dbReference>
<dbReference type="GeneID" id="5853995"/>
<feature type="region of interest" description="Disordered" evidence="9">
    <location>
        <begin position="120"/>
        <end position="156"/>
    </location>
</feature>
<dbReference type="GO" id="GO:0016592">
    <property type="term" value="C:mediator complex"/>
    <property type="evidence" value="ECO:0007669"/>
    <property type="project" value="InterPro"/>
</dbReference>
<evidence type="ECO:0000256" key="7">
    <source>
        <dbReference type="ARBA" id="ARBA00032014"/>
    </source>
</evidence>
<dbReference type="Pfam" id="PF10156">
    <property type="entry name" value="Med17"/>
    <property type="match status" value="1"/>
</dbReference>
<evidence type="ECO:0000313" key="11">
    <source>
        <dbReference type="Proteomes" id="UP000008837"/>
    </source>
</evidence>
<evidence type="ECO:0000256" key="3">
    <source>
        <dbReference type="ARBA" id="ARBA00019610"/>
    </source>
</evidence>
<dbReference type="RefSeq" id="XP_001729689.1">
    <property type="nucleotide sequence ID" value="XM_001729637.1"/>
</dbReference>
<comment type="function">
    <text evidence="8">Component of the Mediator complex, a coactivator involved in the regulated transcription of nearly all RNA polymerase II-dependent genes. Mediator functions as a bridge to convey information from gene-specific regulatory proteins to the basal RNA polymerase II transcription machinery. Mediator is recruited to promoters by direct interactions with regulatory proteins and serves as a scaffold for the assembly of a functional preinitiation complex with RNA polymerase II and the general transcription factors.</text>
</comment>
<dbReference type="KEGG" id="mgl:MGL_3233"/>
<accession>A8Q8A2</accession>
<sequence length="623" mass="68100">MDGSVRSALASLRAAYHAPEVQTTIQVSNQSAQERPARPGTIHESEFVPLRDTLIHQLEVSLFHAEQAQNLLGMLIQNTRTESASSSASSSVLAAQSDYFLDPHALSLSSLDRSWQTSSAAQGGAGVGINPAIDEDVANGGNIDDGDQAPPREKPSLSARKLVLQEKLSSLRSAAAILSQGAEEIQTCLPTERDRWHGLQRIQQRGWKLTPGRPLVDMERFDTTAKQDILHGFGVPILQGDGSVKEEGARDAWIGYGPSEAPIAVLQRTLAYWADAPQGAADTHKQHNRLAFPDRAWHRLQVQFHEQCTDGSSRVWVSAYSMNKNNACSEKEVTDMETDADPVLASDGQTDADVDLDAQLYEAQLDAVDTELFRELAAQSGTLSPVLSRSISEDCVRIPLSSSLTLCFVMVPFSRTDAPHCTTANENDVPMKEVSPWATMLLHVLRLRMLRGWTVHLANMRLSRVTSIAQRPLVPRSLLMAPLWELYEYTLFLNRLRAALEKSLACFADACMVWQPFGTMHDARMWIASLLDLTTNEPTKSGTCGGNVWVYHRSAIVAQLALRAPSYIMAYFPQHPTPGGVGIRMPVELESLVPFLESELATADKAILANSASPAPAPAPGPT</sequence>
<name>A8Q8A2_MALGO</name>
<dbReference type="InParanoid" id="A8Q8A2"/>
<protein>
    <recommendedName>
        <fullName evidence="3 8">Mediator of RNA polymerase II transcription subunit 17</fullName>
    </recommendedName>
    <alternativeName>
        <fullName evidence="7 8">Mediator complex subunit 17</fullName>
    </alternativeName>
</protein>
<dbReference type="PANTHER" id="PTHR13114">
    <property type="entry name" value="MEDIATOR OF RNA POLYMERASE II TRANSCRIPTION SUBUNIT 17"/>
    <property type="match status" value="1"/>
</dbReference>
<keyword evidence="4 8" id="KW-0805">Transcription regulation</keyword>
<comment type="caution">
    <text evidence="10">The sequence shown here is derived from an EMBL/GenBank/DDBJ whole genome shotgun (WGS) entry which is preliminary data.</text>
</comment>
<gene>
    <name evidence="8" type="primary">MED17</name>
    <name evidence="10" type="ORF">MGL_3233</name>
</gene>
<comment type="subunit">
    <text evidence="8">Component of the Mediator complex.</text>
</comment>
<dbReference type="AlphaFoldDB" id="A8Q8A2"/>
<dbReference type="GO" id="GO:0003712">
    <property type="term" value="F:transcription coregulator activity"/>
    <property type="evidence" value="ECO:0007669"/>
    <property type="project" value="InterPro"/>
</dbReference>